<evidence type="ECO:0000256" key="4">
    <source>
        <dbReference type="ARBA" id="ARBA00022741"/>
    </source>
</evidence>
<evidence type="ECO:0000256" key="9">
    <source>
        <dbReference type="HAMAP-Rule" id="MF_00179"/>
    </source>
</evidence>
<sequence>MQNVIEFSNEATLPTQFGEFKIRSFREKTHNHILEHLVIKTQNLPQNPLVRVHSECLTGDALLSLKCDCGDELHATLKRIQKEQGMVIYLRQEGRGIGLFNKVNAYALQDTGLDTVEANLALGFKEDERDYSVVKFIFDFYKLTQIRLLTNNPSKINTFKTMIKVIREPILTQCNQHNSHYLAIKKEKMGHLL</sequence>
<dbReference type="GO" id="GO:0005829">
    <property type="term" value="C:cytosol"/>
    <property type="evidence" value="ECO:0007669"/>
    <property type="project" value="TreeGrafter"/>
</dbReference>
<dbReference type="NCBIfam" id="TIGR00505">
    <property type="entry name" value="ribA"/>
    <property type="match status" value="1"/>
</dbReference>
<evidence type="ECO:0000256" key="8">
    <source>
        <dbReference type="ARBA" id="ARBA00049295"/>
    </source>
</evidence>
<feature type="active site" description="Proton acceptor" evidence="9">
    <location>
        <position position="127"/>
    </location>
</feature>
<keyword evidence="6 9" id="KW-0862">Zinc</keyword>
<dbReference type="FunFam" id="3.40.50.10990:FF:000002">
    <property type="entry name" value="GTP cyclohydrolase-2"/>
    <property type="match status" value="1"/>
</dbReference>
<feature type="binding site" evidence="9">
    <location>
        <position position="115"/>
    </location>
    <ligand>
        <name>GTP</name>
        <dbReference type="ChEBI" id="CHEBI:37565"/>
    </ligand>
</feature>
<dbReference type="HAMAP" id="MF_00179">
    <property type="entry name" value="RibA"/>
    <property type="match status" value="1"/>
</dbReference>
<dbReference type="EC" id="3.5.4.25" evidence="9"/>
<dbReference type="GO" id="GO:0009231">
    <property type="term" value="P:riboflavin biosynthetic process"/>
    <property type="evidence" value="ECO:0007669"/>
    <property type="project" value="UniProtKB-UniRule"/>
</dbReference>
<feature type="binding site" evidence="9">
    <location>
        <position position="56"/>
    </location>
    <ligand>
        <name>Zn(2+)</name>
        <dbReference type="ChEBI" id="CHEBI:29105"/>
        <note>catalytic</note>
    </ligand>
</feature>
<dbReference type="InterPro" id="IPR032677">
    <property type="entry name" value="GTP_cyclohydro_II"/>
</dbReference>
<dbReference type="CDD" id="cd00641">
    <property type="entry name" value="GTP_cyclohydro2"/>
    <property type="match status" value="1"/>
</dbReference>
<keyword evidence="4 9" id="KW-0547">Nucleotide-binding</keyword>
<dbReference type="Gene3D" id="3.40.50.10990">
    <property type="entry name" value="GTP cyclohydrolase II"/>
    <property type="match status" value="1"/>
</dbReference>
<dbReference type="NCBIfam" id="NF001591">
    <property type="entry name" value="PRK00393.1"/>
    <property type="match status" value="1"/>
</dbReference>
<comment type="catalytic activity">
    <reaction evidence="8 9">
        <text>GTP + 4 H2O = 2,5-diamino-6-hydroxy-4-(5-phosphoribosylamino)-pyrimidine + formate + 2 phosphate + 3 H(+)</text>
        <dbReference type="Rhea" id="RHEA:23704"/>
        <dbReference type="ChEBI" id="CHEBI:15377"/>
        <dbReference type="ChEBI" id="CHEBI:15378"/>
        <dbReference type="ChEBI" id="CHEBI:15740"/>
        <dbReference type="ChEBI" id="CHEBI:37565"/>
        <dbReference type="ChEBI" id="CHEBI:43474"/>
        <dbReference type="ChEBI" id="CHEBI:58614"/>
        <dbReference type="EC" id="3.5.4.25"/>
    </reaction>
</comment>
<dbReference type="UniPathway" id="UPA00275">
    <property type="reaction ID" value="UER00400"/>
</dbReference>
<dbReference type="OrthoDB" id="9793111at2"/>
<accession>A0A2N3PI57</accession>
<dbReference type="InterPro" id="IPR036144">
    <property type="entry name" value="RibA-like_sf"/>
</dbReference>
<evidence type="ECO:0000313" key="11">
    <source>
        <dbReference type="EMBL" id="PKT80348.1"/>
    </source>
</evidence>
<comment type="caution">
    <text evidence="11">The sequence shown here is derived from an EMBL/GenBank/DDBJ whole genome shotgun (WGS) entry which is preliminary data.</text>
</comment>
<evidence type="ECO:0000256" key="5">
    <source>
        <dbReference type="ARBA" id="ARBA00022801"/>
    </source>
</evidence>
<dbReference type="AlphaFoldDB" id="A0A2N3PI57"/>
<comment type="similarity">
    <text evidence="9">Belongs to the GTP cyclohydrolase II family.</text>
</comment>
<evidence type="ECO:0000259" key="10">
    <source>
        <dbReference type="Pfam" id="PF00925"/>
    </source>
</evidence>
<protein>
    <recommendedName>
        <fullName evidence="9">GTP cyclohydrolase-2</fullName>
        <ecNumber evidence="9">3.5.4.25</ecNumber>
    </recommendedName>
    <alternativeName>
        <fullName evidence="9">GTP cyclohydrolase II</fullName>
    </alternativeName>
</protein>
<dbReference type="Pfam" id="PF00925">
    <property type="entry name" value="GTP_cyclohydro2"/>
    <property type="match status" value="1"/>
</dbReference>
<evidence type="ECO:0000256" key="6">
    <source>
        <dbReference type="ARBA" id="ARBA00022833"/>
    </source>
</evidence>
<dbReference type="PANTHER" id="PTHR21327:SF18">
    <property type="entry name" value="3,4-DIHYDROXY-2-BUTANONE 4-PHOSPHATE SYNTHASE"/>
    <property type="match status" value="1"/>
</dbReference>
<proteinExistence type="inferred from homology"/>
<keyword evidence="7 9" id="KW-0342">GTP-binding</keyword>
<dbReference type="InterPro" id="IPR000926">
    <property type="entry name" value="RibA"/>
</dbReference>
<evidence type="ECO:0000256" key="2">
    <source>
        <dbReference type="ARBA" id="ARBA00022619"/>
    </source>
</evidence>
<reference evidence="11 12" key="1">
    <citation type="submission" date="2016-07" db="EMBL/GenBank/DDBJ databases">
        <title>Detection of Helicobacter winghamensis from caecal content of red fox (Vulpes vulpes).</title>
        <authorList>
            <person name="Zanoni R.G."/>
            <person name="Florio D."/>
            <person name="Caffara M."/>
            <person name="Renzi M."/>
            <person name="Parisi A."/>
            <person name="Pasquali F."/>
            <person name="Manfreda G."/>
        </authorList>
    </citation>
    <scope>NUCLEOTIDE SEQUENCE [LARGE SCALE GENOMIC DNA]</scope>
    <source>
        <strain evidence="11 12">295_13</strain>
    </source>
</reference>
<comment type="function">
    <text evidence="9">Catalyzes the conversion of GTP to 2,5-diamino-6-ribosylamino-4(3H)-pyrimidinone 5'-phosphate (DARP), formate and pyrophosphate.</text>
</comment>
<feature type="binding site" evidence="9">
    <location>
        <position position="69"/>
    </location>
    <ligand>
        <name>Zn(2+)</name>
        <dbReference type="ChEBI" id="CHEBI:29105"/>
        <note>catalytic</note>
    </ligand>
</feature>
<evidence type="ECO:0000256" key="3">
    <source>
        <dbReference type="ARBA" id="ARBA00022723"/>
    </source>
</evidence>
<dbReference type="Proteomes" id="UP000233350">
    <property type="component" value="Unassembled WGS sequence"/>
</dbReference>
<dbReference type="GO" id="GO:0005525">
    <property type="term" value="F:GTP binding"/>
    <property type="evidence" value="ECO:0007669"/>
    <property type="project" value="UniProtKB-KW"/>
</dbReference>
<evidence type="ECO:0000256" key="7">
    <source>
        <dbReference type="ARBA" id="ARBA00023134"/>
    </source>
</evidence>
<gene>
    <name evidence="9" type="primary">ribA</name>
    <name evidence="11" type="ORF">BCM31_03115</name>
</gene>
<feature type="binding site" evidence="9">
    <location>
        <position position="67"/>
    </location>
    <ligand>
        <name>Zn(2+)</name>
        <dbReference type="ChEBI" id="CHEBI:29105"/>
        <note>catalytic</note>
    </ligand>
</feature>
<dbReference type="STRING" id="556267.HWAG_00894"/>
<feature type="binding site" evidence="9">
    <location>
        <begin position="93"/>
        <end position="95"/>
    </location>
    <ligand>
        <name>GTP</name>
        <dbReference type="ChEBI" id="CHEBI:37565"/>
    </ligand>
</feature>
<dbReference type="GO" id="GO:0003935">
    <property type="term" value="F:GTP cyclohydrolase II activity"/>
    <property type="evidence" value="ECO:0007669"/>
    <property type="project" value="UniProtKB-UniRule"/>
</dbReference>
<dbReference type="PANTHER" id="PTHR21327">
    <property type="entry name" value="GTP CYCLOHYDROLASE II-RELATED"/>
    <property type="match status" value="1"/>
</dbReference>
<comment type="pathway">
    <text evidence="1 9">Cofactor biosynthesis; riboflavin biosynthesis; 5-amino-6-(D-ribitylamino)uracil from GTP: step 1/4.</text>
</comment>
<feature type="active site" description="Nucleophile" evidence="9">
    <location>
        <position position="129"/>
    </location>
</feature>
<feature type="binding site" evidence="9">
    <location>
        <position position="155"/>
    </location>
    <ligand>
        <name>GTP</name>
        <dbReference type="ChEBI" id="CHEBI:37565"/>
    </ligand>
</feature>
<keyword evidence="12" id="KW-1185">Reference proteome</keyword>
<dbReference type="SUPFAM" id="SSF142695">
    <property type="entry name" value="RibA-like"/>
    <property type="match status" value="1"/>
</dbReference>
<comment type="cofactor">
    <cofactor evidence="9">
        <name>Zn(2+)</name>
        <dbReference type="ChEBI" id="CHEBI:29105"/>
    </cofactor>
    <text evidence="9">Binds 1 zinc ion per subunit.</text>
</comment>
<keyword evidence="3 9" id="KW-0479">Metal-binding</keyword>
<dbReference type="RefSeq" id="WP_006802590.1">
    <property type="nucleotide sequence ID" value="NZ_CABKOI010000020.1"/>
</dbReference>
<dbReference type="GO" id="GO:0008270">
    <property type="term" value="F:zinc ion binding"/>
    <property type="evidence" value="ECO:0007669"/>
    <property type="project" value="UniProtKB-UniRule"/>
</dbReference>
<feature type="domain" description="GTP cyclohydrolase II" evidence="10">
    <location>
        <begin position="10"/>
        <end position="160"/>
    </location>
</feature>
<keyword evidence="5 9" id="KW-0378">Hydrolase</keyword>
<feature type="binding site" evidence="9">
    <location>
        <begin position="51"/>
        <end position="55"/>
    </location>
    <ligand>
        <name>GTP</name>
        <dbReference type="ChEBI" id="CHEBI:37565"/>
    </ligand>
</feature>
<organism evidence="11 12">
    <name type="scientific">Helicobacter winghamensis</name>
    <dbReference type="NCBI Taxonomy" id="157268"/>
    <lineage>
        <taxon>Bacteria</taxon>
        <taxon>Pseudomonadati</taxon>
        <taxon>Campylobacterota</taxon>
        <taxon>Epsilonproteobacteria</taxon>
        <taxon>Campylobacterales</taxon>
        <taxon>Helicobacteraceae</taxon>
        <taxon>Helicobacter</taxon>
    </lineage>
</organism>
<keyword evidence="2 9" id="KW-0686">Riboflavin biosynthesis</keyword>
<feature type="binding site" evidence="9">
    <location>
        <position position="150"/>
    </location>
    <ligand>
        <name>GTP</name>
        <dbReference type="ChEBI" id="CHEBI:37565"/>
    </ligand>
</feature>
<evidence type="ECO:0000313" key="12">
    <source>
        <dbReference type="Proteomes" id="UP000233350"/>
    </source>
</evidence>
<comment type="caution">
    <text evidence="9">Lacks conserved residue(s) required for the propagation of feature annotation.</text>
</comment>
<dbReference type="EMBL" id="MBPK01000043">
    <property type="protein sequence ID" value="PKT80348.1"/>
    <property type="molecule type" value="Genomic_DNA"/>
</dbReference>
<dbReference type="GeneID" id="97290142"/>
<evidence type="ECO:0000256" key="1">
    <source>
        <dbReference type="ARBA" id="ARBA00004853"/>
    </source>
</evidence>
<name>A0A2N3PI57_9HELI</name>